<evidence type="ECO:0000313" key="5">
    <source>
        <dbReference type="EMBL" id="CAK7228720.1"/>
    </source>
</evidence>
<evidence type="ECO:0000256" key="4">
    <source>
        <dbReference type="ARBA" id="ARBA00023002"/>
    </source>
</evidence>
<organism evidence="5 6">
    <name type="scientific">Sporothrix bragantina</name>
    <dbReference type="NCBI Taxonomy" id="671064"/>
    <lineage>
        <taxon>Eukaryota</taxon>
        <taxon>Fungi</taxon>
        <taxon>Dikarya</taxon>
        <taxon>Ascomycota</taxon>
        <taxon>Pezizomycotina</taxon>
        <taxon>Sordariomycetes</taxon>
        <taxon>Sordariomycetidae</taxon>
        <taxon>Ophiostomatales</taxon>
        <taxon>Ophiostomataceae</taxon>
        <taxon>Sporothrix</taxon>
    </lineage>
</organism>
<dbReference type="PANTHER" id="PTHR42877:SF11">
    <property type="entry name" value="MONOOXYGENASE, PUTATIVE (AFU_ORTHOLOGUE AFUA_6G13790)-RELATED"/>
    <property type="match status" value="1"/>
</dbReference>
<proteinExistence type="inferred from homology"/>
<dbReference type="SUPFAM" id="SSF51905">
    <property type="entry name" value="FAD/NAD(P)-binding domain"/>
    <property type="match status" value="1"/>
</dbReference>
<gene>
    <name evidence="5" type="ORF">SBRCBS47491_007002</name>
</gene>
<dbReference type="Pfam" id="PF00743">
    <property type="entry name" value="FMO-like"/>
    <property type="match status" value="1"/>
</dbReference>
<reference evidence="5 6" key="1">
    <citation type="submission" date="2024-01" db="EMBL/GenBank/DDBJ databases">
        <authorList>
            <person name="Allen C."/>
            <person name="Tagirdzhanova G."/>
        </authorList>
    </citation>
    <scope>NUCLEOTIDE SEQUENCE [LARGE SCALE GENOMIC DNA]</scope>
</reference>
<keyword evidence="3" id="KW-0274">FAD</keyword>
<evidence type="ECO:0000256" key="3">
    <source>
        <dbReference type="ARBA" id="ARBA00022827"/>
    </source>
</evidence>
<comment type="caution">
    <text evidence="5">The sequence shown here is derived from an EMBL/GenBank/DDBJ whole genome shotgun (WGS) entry which is preliminary data.</text>
</comment>
<dbReference type="PANTHER" id="PTHR42877">
    <property type="entry name" value="L-ORNITHINE N(5)-MONOOXYGENASE-RELATED"/>
    <property type="match status" value="1"/>
</dbReference>
<keyword evidence="6" id="KW-1185">Reference proteome</keyword>
<evidence type="ECO:0000256" key="2">
    <source>
        <dbReference type="ARBA" id="ARBA00022630"/>
    </source>
</evidence>
<evidence type="ECO:0000313" key="6">
    <source>
        <dbReference type="Proteomes" id="UP001642406"/>
    </source>
</evidence>
<keyword evidence="4" id="KW-0560">Oxidoreductase</keyword>
<keyword evidence="2" id="KW-0285">Flavoprotein</keyword>
<protein>
    <recommendedName>
        <fullName evidence="7">Cyclohexanone monooxygenase</fullName>
    </recommendedName>
</protein>
<dbReference type="EMBL" id="CAWUHC010000074">
    <property type="protein sequence ID" value="CAK7228720.1"/>
    <property type="molecule type" value="Genomic_DNA"/>
</dbReference>
<dbReference type="InterPro" id="IPR036188">
    <property type="entry name" value="FAD/NAD-bd_sf"/>
</dbReference>
<dbReference type="Gene3D" id="3.50.50.60">
    <property type="entry name" value="FAD/NAD(P)-binding domain"/>
    <property type="match status" value="2"/>
</dbReference>
<comment type="similarity">
    <text evidence="1">Belongs to the FAD-binding monooxygenase family.</text>
</comment>
<evidence type="ECO:0000256" key="1">
    <source>
        <dbReference type="ARBA" id="ARBA00010139"/>
    </source>
</evidence>
<name>A0ABP0CAR2_9PEZI</name>
<evidence type="ECO:0008006" key="7">
    <source>
        <dbReference type="Google" id="ProtNLM"/>
    </source>
</evidence>
<dbReference type="Proteomes" id="UP001642406">
    <property type="component" value="Unassembled WGS sequence"/>
</dbReference>
<sequence length="574" mass="64470">MTISQDSPATAPAANGSTAKAKAPEWIPINEQPLYKPRKLRVVCVGAGYSGLMLAYKYKYQTPMDNFLDLAIYEKNAEVGGTWYENRYPGVACDVPAHIYTFSWEPNPEWTSFYAKGGEIFEYIRRTATKYGLDERVQFNSKVVSSIWDEAAGKWSIKVEQTQADGTTEIIEDAADVLVNGSGILNKWNWPSIPGLHDFKGTLLHSAKWDTNLDWDGKRVGIIGNGSSAIQILPQMQRTASRVVNYVRSPTWVSSPYSADLTPEGKNFQYTDAQKKELRENPEAMLALRRTIEDNFNKFFYSLLNGTPQQKAITELFQKDMRSRLNNDPVLCEKLIPNWAVGCRRLTPGDGYLEALQASNTFVEFQPIVRVTPKGIETTDGRVEELDIIVCATGFDVSFAPHWDVVGRNGVSLAEQWRDDPQAYFGICATNMPNYFIFNGPNCPVGHGSLLAVMEWTAEFVLKWCNKIASEDLRAVTVNAQATAEYNAYTQEFMGRTAWSSGCQSWYKNNKGADGKVTAMYAGSILHYKEILASFRTEDFDLEYNCTKNRFKFMGNGITQLEEAGGDLSFYVTK</sequence>
<dbReference type="InterPro" id="IPR020946">
    <property type="entry name" value="Flavin_mOase-like"/>
</dbReference>
<accession>A0ABP0CAR2</accession>
<dbReference type="InterPro" id="IPR051209">
    <property type="entry name" value="FAD-bind_Monooxygenase_sf"/>
</dbReference>